<dbReference type="SUPFAM" id="SSF53474">
    <property type="entry name" value="alpha/beta-Hydrolases"/>
    <property type="match status" value="1"/>
</dbReference>
<dbReference type="InterPro" id="IPR050261">
    <property type="entry name" value="FrsA_esterase"/>
</dbReference>
<dbReference type="GO" id="GO:0052689">
    <property type="term" value="F:carboxylic ester hydrolase activity"/>
    <property type="evidence" value="ECO:0007669"/>
    <property type="project" value="UniProtKB-KW"/>
</dbReference>
<gene>
    <name evidence="5" type="ORF">H8699_08445</name>
</gene>
<dbReference type="PANTHER" id="PTHR22946:SF9">
    <property type="entry name" value="POLYKETIDE TRANSFERASE AF380"/>
    <property type="match status" value="1"/>
</dbReference>
<sequence length="364" mass="41113">MYETALPPIFEGEPSRKAWEEGRRQEILTLLSDQVYGFAPGPDQYKISFKQIGQEDFKGIATRRMVEATLHTAREDFRFRFVVFLPHGAARPLPLALMICIRVLDRPMDVAHLHEIPSWPVEDILARGYATAGFYTQDIALDREDGYFEGILKSFEGDGEDRPANAWGAIAAWSFAASRVMDYLQTLPEVDPARIAVAGLSRGGKAALWCAANDTRFACVDSNESGCTGAAITRGKQGEHVKEINTTFPYWFCENYKAYNEREDEMPFDQHMLLALIAPRLLYVSSASEDSWADPEAEYRGAYEAGAVYALYGLKGLAQRQMPGIDQPRHENAVGYHLRAGEHDMTPHDWAFFMDFLDRHWPND</sequence>
<evidence type="ECO:0000256" key="3">
    <source>
        <dbReference type="ARBA" id="ARBA00022801"/>
    </source>
</evidence>
<reference evidence="5" key="1">
    <citation type="submission" date="2020-08" db="EMBL/GenBank/DDBJ databases">
        <title>Genome public.</title>
        <authorList>
            <person name="Liu C."/>
            <person name="Sun Q."/>
        </authorList>
    </citation>
    <scope>NUCLEOTIDE SEQUENCE</scope>
    <source>
        <strain evidence="5">NSJ-44</strain>
    </source>
</reference>
<comment type="caution">
    <text evidence="5">The sequence shown here is derived from an EMBL/GenBank/DDBJ whole genome shotgun (WGS) entry which is preliminary data.</text>
</comment>
<evidence type="ECO:0000313" key="5">
    <source>
        <dbReference type="EMBL" id="MBC8529454.1"/>
    </source>
</evidence>
<evidence type="ECO:0000256" key="1">
    <source>
        <dbReference type="ARBA" id="ARBA00022487"/>
    </source>
</evidence>
<dbReference type="InterPro" id="IPR054579">
    <property type="entry name" value="GCE-like_dom"/>
</dbReference>
<feature type="domain" description="4-O-methyl-glucuronoyl methylesterase-like" evidence="4">
    <location>
        <begin position="166"/>
        <end position="312"/>
    </location>
</feature>
<keyword evidence="2" id="KW-0732">Signal</keyword>
<name>A0A926D1X5_9FIRM</name>
<dbReference type="RefSeq" id="WP_249285297.1">
    <property type="nucleotide sequence ID" value="NZ_JACRSO010000003.1"/>
</dbReference>
<evidence type="ECO:0000259" key="4">
    <source>
        <dbReference type="Pfam" id="PF22244"/>
    </source>
</evidence>
<keyword evidence="6" id="KW-1185">Reference proteome</keyword>
<evidence type="ECO:0000256" key="2">
    <source>
        <dbReference type="ARBA" id="ARBA00022729"/>
    </source>
</evidence>
<dbReference type="InterPro" id="IPR029058">
    <property type="entry name" value="AB_hydrolase_fold"/>
</dbReference>
<dbReference type="Pfam" id="PF22244">
    <property type="entry name" value="GCE_fung"/>
    <property type="match status" value="1"/>
</dbReference>
<dbReference type="AlphaFoldDB" id="A0A926D1X5"/>
<dbReference type="EMBL" id="JACRSO010000003">
    <property type="protein sequence ID" value="MBC8529454.1"/>
    <property type="molecule type" value="Genomic_DNA"/>
</dbReference>
<proteinExistence type="predicted"/>
<organism evidence="5 6">
    <name type="scientific">Luoshenia tenuis</name>
    <dbReference type="NCBI Taxonomy" id="2763654"/>
    <lineage>
        <taxon>Bacteria</taxon>
        <taxon>Bacillati</taxon>
        <taxon>Bacillota</taxon>
        <taxon>Clostridia</taxon>
        <taxon>Christensenellales</taxon>
        <taxon>Christensenellaceae</taxon>
        <taxon>Luoshenia</taxon>
    </lineage>
</organism>
<keyword evidence="1" id="KW-0719">Serine esterase</keyword>
<dbReference type="Proteomes" id="UP000654279">
    <property type="component" value="Unassembled WGS sequence"/>
</dbReference>
<evidence type="ECO:0000313" key="6">
    <source>
        <dbReference type="Proteomes" id="UP000654279"/>
    </source>
</evidence>
<protein>
    <submittedName>
        <fullName evidence="5">Acetylxylan esterase</fullName>
    </submittedName>
</protein>
<dbReference type="PANTHER" id="PTHR22946">
    <property type="entry name" value="DIENELACTONE HYDROLASE DOMAIN-CONTAINING PROTEIN-RELATED"/>
    <property type="match status" value="1"/>
</dbReference>
<keyword evidence="3" id="KW-0378">Hydrolase</keyword>
<dbReference type="Gene3D" id="3.40.50.1820">
    <property type="entry name" value="alpha/beta hydrolase"/>
    <property type="match status" value="1"/>
</dbReference>
<accession>A0A926D1X5</accession>